<evidence type="ECO:0000256" key="4">
    <source>
        <dbReference type="ARBA" id="ARBA00022980"/>
    </source>
</evidence>
<dbReference type="GO" id="GO:0070181">
    <property type="term" value="F:small ribosomal subunit rRNA binding"/>
    <property type="evidence" value="ECO:0007669"/>
    <property type="project" value="TreeGrafter"/>
</dbReference>
<dbReference type="InterPro" id="IPR036510">
    <property type="entry name" value="Ribosomal_bS20_sf"/>
</dbReference>
<keyword evidence="3 7" id="KW-0694">RNA-binding</keyword>
<sequence>MGKSKSAEKRARQDQIKKERNRSRKRQAKTSIRKIKELVSEGKLEEAKKLLPHTLSIIDKTASKGAWHPNKASREKSKLMKTLK</sequence>
<feature type="compositionally biased region" description="Basic residues" evidence="8">
    <location>
        <begin position="19"/>
        <end position="33"/>
    </location>
</feature>
<evidence type="ECO:0000256" key="8">
    <source>
        <dbReference type="SAM" id="MobiDB-lite"/>
    </source>
</evidence>
<dbReference type="EMBL" id="QMPY01000124">
    <property type="protein sequence ID" value="RLE07064.1"/>
    <property type="molecule type" value="Genomic_DNA"/>
</dbReference>
<evidence type="ECO:0000256" key="7">
    <source>
        <dbReference type="HAMAP-Rule" id="MF_00500"/>
    </source>
</evidence>
<dbReference type="GO" id="GO:0005829">
    <property type="term" value="C:cytosol"/>
    <property type="evidence" value="ECO:0007669"/>
    <property type="project" value="TreeGrafter"/>
</dbReference>
<feature type="region of interest" description="Disordered" evidence="8">
    <location>
        <begin position="60"/>
        <end position="84"/>
    </location>
</feature>
<dbReference type="HAMAP" id="MF_00500">
    <property type="entry name" value="Ribosomal_bS20"/>
    <property type="match status" value="1"/>
</dbReference>
<evidence type="ECO:0000313" key="9">
    <source>
        <dbReference type="EMBL" id="RLE07064.1"/>
    </source>
</evidence>
<accession>A0A662D076</accession>
<dbReference type="GO" id="GO:0003735">
    <property type="term" value="F:structural constituent of ribosome"/>
    <property type="evidence" value="ECO:0007669"/>
    <property type="project" value="InterPro"/>
</dbReference>
<evidence type="ECO:0000256" key="1">
    <source>
        <dbReference type="ARBA" id="ARBA00007634"/>
    </source>
</evidence>
<dbReference type="Gene3D" id="1.20.58.110">
    <property type="entry name" value="Ribosomal protein S20"/>
    <property type="match status" value="1"/>
</dbReference>
<evidence type="ECO:0000256" key="3">
    <source>
        <dbReference type="ARBA" id="ARBA00022884"/>
    </source>
</evidence>
<proteinExistence type="inferred from homology"/>
<dbReference type="GO" id="GO:0015935">
    <property type="term" value="C:small ribosomal subunit"/>
    <property type="evidence" value="ECO:0007669"/>
    <property type="project" value="TreeGrafter"/>
</dbReference>
<evidence type="ECO:0000256" key="5">
    <source>
        <dbReference type="ARBA" id="ARBA00023274"/>
    </source>
</evidence>
<dbReference type="Proteomes" id="UP000277457">
    <property type="component" value="Unassembled WGS sequence"/>
</dbReference>
<gene>
    <name evidence="7 9" type="primary">rpsT</name>
    <name evidence="9" type="ORF">DRZ78_03625</name>
</gene>
<evidence type="ECO:0000313" key="10">
    <source>
        <dbReference type="Proteomes" id="UP000277457"/>
    </source>
</evidence>
<keyword evidence="4 7" id="KW-0689">Ribosomal protein</keyword>
<feature type="region of interest" description="Disordered" evidence="8">
    <location>
        <begin position="1"/>
        <end position="34"/>
    </location>
</feature>
<comment type="caution">
    <text evidence="9">The sequence shown here is derived from an EMBL/GenBank/DDBJ whole genome shotgun (WGS) entry which is preliminary data.</text>
</comment>
<dbReference type="NCBIfam" id="TIGR00029">
    <property type="entry name" value="S20"/>
    <property type="match status" value="1"/>
</dbReference>
<comment type="function">
    <text evidence="7">Binds directly to 16S ribosomal RNA.</text>
</comment>
<dbReference type="InterPro" id="IPR002583">
    <property type="entry name" value="Ribosomal_bS20"/>
</dbReference>
<evidence type="ECO:0000256" key="6">
    <source>
        <dbReference type="ARBA" id="ARBA00035136"/>
    </source>
</evidence>
<keyword evidence="2 7" id="KW-0699">rRNA-binding</keyword>
<dbReference type="AlphaFoldDB" id="A0A662D076"/>
<organism evidence="9 10">
    <name type="scientific">Aerophobetes bacterium</name>
    <dbReference type="NCBI Taxonomy" id="2030807"/>
    <lineage>
        <taxon>Bacteria</taxon>
        <taxon>Candidatus Aerophobota</taxon>
    </lineage>
</organism>
<reference evidence="9 10" key="1">
    <citation type="submission" date="2018-06" db="EMBL/GenBank/DDBJ databases">
        <title>Extensive metabolic versatility and redundancy in microbially diverse, dynamic hydrothermal sediments.</title>
        <authorList>
            <person name="Dombrowski N."/>
            <person name="Teske A."/>
            <person name="Baker B.J."/>
        </authorList>
    </citation>
    <scope>NUCLEOTIDE SEQUENCE [LARGE SCALE GENOMIC DNA]</scope>
    <source>
        <strain evidence="9">B7_G13</strain>
    </source>
</reference>
<feature type="compositionally biased region" description="Basic and acidic residues" evidence="8">
    <location>
        <begin position="1"/>
        <end position="18"/>
    </location>
</feature>
<protein>
    <recommendedName>
        <fullName evidence="6 7">Small ribosomal subunit protein bS20</fullName>
    </recommendedName>
</protein>
<keyword evidence="5 7" id="KW-0687">Ribonucleoprotein</keyword>
<comment type="similarity">
    <text evidence="1 7">Belongs to the bacterial ribosomal protein bS20 family.</text>
</comment>
<dbReference type="GO" id="GO:0006412">
    <property type="term" value="P:translation"/>
    <property type="evidence" value="ECO:0007669"/>
    <property type="project" value="UniProtKB-UniRule"/>
</dbReference>
<dbReference type="PANTHER" id="PTHR33398:SF1">
    <property type="entry name" value="SMALL RIBOSOMAL SUBUNIT PROTEIN BS20C"/>
    <property type="match status" value="1"/>
</dbReference>
<dbReference type="SUPFAM" id="SSF46992">
    <property type="entry name" value="Ribosomal protein S20"/>
    <property type="match status" value="1"/>
</dbReference>
<evidence type="ECO:0000256" key="2">
    <source>
        <dbReference type="ARBA" id="ARBA00022730"/>
    </source>
</evidence>
<dbReference type="PANTHER" id="PTHR33398">
    <property type="entry name" value="30S RIBOSOMAL PROTEIN S20"/>
    <property type="match status" value="1"/>
</dbReference>
<dbReference type="Pfam" id="PF01649">
    <property type="entry name" value="Ribosomal_S20p"/>
    <property type="match status" value="1"/>
</dbReference>
<name>A0A662D076_UNCAE</name>